<dbReference type="GO" id="GO:0016740">
    <property type="term" value="F:transferase activity"/>
    <property type="evidence" value="ECO:0007669"/>
    <property type="project" value="UniProtKB-KW"/>
</dbReference>
<reference evidence="3" key="1">
    <citation type="journal article" date="2019" name="Int. J. Syst. Evol. Microbiol.">
        <title>The Global Catalogue of Microorganisms (GCM) 10K type strain sequencing project: providing services to taxonomists for standard genome sequencing and annotation.</title>
        <authorList>
            <consortium name="The Broad Institute Genomics Platform"/>
            <consortium name="The Broad Institute Genome Sequencing Center for Infectious Disease"/>
            <person name="Wu L."/>
            <person name="Ma J."/>
        </authorList>
    </citation>
    <scope>NUCLEOTIDE SEQUENCE [LARGE SCALE GENOMIC DNA]</scope>
    <source>
        <strain evidence="3">KCTC 52640</strain>
    </source>
</reference>
<gene>
    <name evidence="2" type="ORF">ACFOSU_06770</name>
</gene>
<dbReference type="InterPro" id="IPR029045">
    <property type="entry name" value="ClpP/crotonase-like_dom_sf"/>
</dbReference>
<dbReference type="SUPFAM" id="SSF52096">
    <property type="entry name" value="ClpP/crotonase"/>
    <property type="match status" value="1"/>
</dbReference>
<organism evidence="2 3">
    <name type="scientific">Salinisphaera aquimarina</name>
    <dbReference type="NCBI Taxonomy" id="2094031"/>
    <lineage>
        <taxon>Bacteria</taxon>
        <taxon>Pseudomonadati</taxon>
        <taxon>Pseudomonadota</taxon>
        <taxon>Gammaproteobacteria</taxon>
        <taxon>Salinisphaerales</taxon>
        <taxon>Salinisphaeraceae</taxon>
        <taxon>Salinisphaera</taxon>
    </lineage>
</organism>
<dbReference type="InterPro" id="IPR034733">
    <property type="entry name" value="AcCoA_carboxyl_beta"/>
</dbReference>
<sequence length="385" mass="40686">MDEKDFLTLPHHERVAQLAGESQEPLALQSTLAAAMGSCGNRPFLAVATDPAVTSGAIGVKEALELRRLIDRARQDDLPLVLVIDSAGARVSEGVAIQGALRRLFAELLAARAAGLTTIAILGRNVFGGASMLAMSCGIRLYADSTRLAMTGPAVIQSHNSVCAKTVTETIAAPNRLEHDPQGTPVTDGQIATAARLREALQSALARRPTDFETWARLQDSDLRARLASDPARNTGNVVQVIDCDTVTLRGSRSAGPRDVVQLVDALQAIPPDCDRITLDCEWIGHSTQLADENLLLSQYLGYLCSVIHAIEARGTTVCLRIAGTLSGGLYIALAGAASEVRLAACGRVLTLPQDILDAFVQLPAAPDPDAAVLIEHGVIDTIET</sequence>
<keyword evidence="2" id="KW-0808">Transferase</keyword>
<keyword evidence="3" id="KW-1185">Reference proteome</keyword>
<dbReference type="RefSeq" id="WP_380687759.1">
    <property type="nucleotide sequence ID" value="NZ_JBHRSS010000003.1"/>
</dbReference>
<dbReference type="Pfam" id="PF01039">
    <property type="entry name" value="Carboxyl_trans"/>
    <property type="match status" value="1"/>
</dbReference>
<comment type="caution">
    <text evidence="2">The sequence shown here is derived from an EMBL/GenBank/DDBJ whole genome shotgun (WGS) entry which is preliminary data.</text>
</comment>
<evidence type="ECO:0000313" key="3">
    <source>
        <dbReference type="Proteomes" id="UP001595462"/>
    </source>
</evidence>
<protein>
    <submittedName>
        <fullName evidence="2">Carboxyl transferase domain-containing protein</fullName>
    </submittedName>
</protein>
<proteinExistence type="predicted"/>
<accession>A0ABV7EQE1</accession>
<dbReference type="Proteomes" id="UP001595462">
    <property type="component" value="Unassembled WGS sequence"/>
</dbReference>
<feature type="domain" description="Acetyl-coenzyme A carboxylase carboxyl transferase subunit beta" evidence="1">
    <location>
        <begin position="23"/>
        <end position="158"/>
    </location>
</feature>
<evidence type="ECO:0000313" key="2">
    <source>
        <dbReference type="EMBL" id="MFC3103590.1"/>
    </source>
</evidence>
<dbReference type="InterPro" id="IPR051047">
    <property type="entry name" value="AccD/PCCB"/>
</dbReference>
<dbReference type="PANTHER" id="PTHR43842:SF2">
    <property type="entry name" value="PROPIONYL-COA CARBOXYLASE BETA CHAIN, MITOCHONDRIAL"/>
    <property type="match status" value="1"/>
</dbReference>
<dbReference type="PANTHER" id="PTHR43842">
    <property type="entry name" value="PROPIONYL-COA CARBOXYLASE BETA CHAIN"/>
    <property type="match status" value="1"/>
</dbReference>
<name>A0ABV7EQE1_9GAMM</name>
<evidence type="ECO:0000259" key="1">
    <source>
        <dbReference type="Pfam" id="PF01039"/>
    </source>
</evidence>
<dbReference type="Gene3D" id="3.90.226.10">
    <property type="entry name" value="2-enoyl-CoA Hydratase, Chain A, domain 1"/>
    <property type="match status" value="1"/>
</dbReference>
<dbReference type="EMBL" id="JBHRSS010000003">
    <property type="protein sequence ID" value="MFC3103590.1"/>
    <property type="molecule type" value="Genomic_DNA"/>
</dbReference>